<dbReference type="InterPro" id="IPR029071">
    <property type="entry name" value="Ubiquitin-like_domsf"/>
</dbReference>
<comment type="caution">
    <text evidence="5">The sequence shown here is derived from an EMBL/GenBank/DDBJ whole genome shotgun (WGS) entry which is preliminary data.</text>
</comment>
<dbReference type="GO" id="GO:0005783">
    <property type="term" value="C:endoplasmic reticulum"/>
    <property type="evidence" value="ECO:0007669"/>
    <property type="project" value="TreeGrafter"/>
</dbReference>
<keyword evidence="3" id="KW-0472">Membrane</keyword>
<dbReference type="SMART" id="SM00594">
    <property type="entry name" value="UAS"/>
    <property type="match status" value="1"/>
</dbReference>
<keyword evidence="3" id="KW-1133">Transmembrane helix</keyword>
<evidence type="ECO:0000313" key="5">
    <source>
        <dbReference type="EMBL" id="KRZ99486.1"/>
    </source>
</evidence>
<sequence length="466" mass="53827">MSRLSSSWIRHLLGQETYQPLGNSVDSSQANNEPLPGHYPEEPVLQSNRNAINSNSIQHLFKNVGNWISFLLIKPIIIMLILSFRILAKIINIIYFRDQYTRSNSRNTANLAINKTGLNDSIDKVNKFIRDLEDNLTPVQHQNLESGLSPQLPPFFLGSYTQALYMATNRAKFLFVYLSNPQNENSSTIFNKVITNPDFISLFNSNPNILIWGGDLTNPEAYQLANSLNVTKFPFLGLLCLTRTTTMSQQGPVKTSPKISLILKIQGGLDEDVNIRTTVIDKFKRKIRKFDEELIVMRTELRDKYMSQVLLRQQDINYQNSLKNDQLKKQEKLYKQLKNEYLNWKSVYFNKLKEENDHEDSAKIAIKLSDGERVTFHFPSQNLIDDIFIFVELQNGNYLDGSIKSTITDDEASERFKDFKLNYKFKLVSPLPPRTVLNNYLDEENHPIIRDINYIYPNGLLIVEDV</sequence>
<gene>
    <name evidence="5" type="ORF">AC631_04737</name>
</gene>
<keyword evidence="3" id="KW-0812">Transmembrane</keyword>
<keyword evidence="6" id="KW-1185">Reference proteome</keyword>
<name>A0A0V1PU16_9ASCO</name>
<dbReference type="SUPFAM" id="SSF54236">
    <property type="entry name" value="Ubiquitin-like"/>
    <property type="match status" value="1"/>
</dbReference>
<dbReference type="PANTHER" id="PTHR23322:SF1">
    <property type="entry name" value="FAS-ASSOCIATED FACTOR 2"/>
    <property type="match status" value="1"/>
</dbReference>
<feature type="coiled-coil region" evidence="2">
    <location>
        <begin position="320"/>
        <end position="347"/>
    </location>
</feature>
<proteinExistence type="predicted"/>
<evidence type="ECO:0000256" key="3">
    <source>
        <dbReference type="SAM" id="Phobius"/>
    </source>
</evidence>
<reference evidence="5 6" key="1">
    <citation type="submission" date="2015-11" db="EMBL/GenBank/DDBJ databases">
        <title>The genome of Debaryomyces fabryi.</title>
        <authorList>
            <person name="Tafer H."/>
            <person name="Lopandic K."/>
        </authorList>
    </citation>
    <scope>NUCLEOTIDE SEQUENCE [LARGE SCALE GENOMIC DNA]</scope>
    <source>
        <strain evidence="5 6">CBS 789</strain>
    </source>
</reference>
<evidence type="ECO:0000259" key="4">
    <source>
        <dbReference type="PROSITE" id="PS50033"/>
    </source>
</evidence>
<dbReference type="AlphaFoldDB" id="A0A0V1PU16"/>
<protein>
    <recommendedName>
        <fullName evidence="4">UBX domain-containing protein</fullName>
    </recommendedName>
</protein>
<dbReference type="GeneID" id="26841746"/>
<dbReference type="Pfam" id="PF00789">
    <property type="entry name" value="UBX"/>
    <property type="match status" value="1"/>
</dbReference>
<feature type="domain" description="UBX" evidence="4">
    <location>
        <begin position="357"/>
        <end position="462"/>
    </location>
</feature>
<dbReference type="Gene3D" id="3.40.30.10">
    <property type="entry name" value="Glutaredoxin"/>
    <property type="match status" value="1"/>
</dbReference>
<dbReference type="SUPFAM" id="SSF52833">
    <property type="entry name" value="Thioredoxin-like"/>
    <property type="match status" value="1"/>
</dbReference>
<dbReference type="InterPro" id="IPR036249">
    <property type="entry name" value="Thioredoxin-like_sf"/>
</dbReference>
<dbReference type="PROSITE" id="PS50033">
    <property type="entry name" value="UBX"/>
    <property type="match status" value="1"/>
</dbReference>
<dbReference type="GO" id="GO:0036503">
    <property type="term" value="P:ERAD pathway"/>
    <property type="evidence" value="ECO:0007669"/>
    <property type="project" value="TreeGrafter"/>
</dbReference>
<dbReference type="GO" id="GO:0043130">
    <property type="term" value="F:ubiquitin binding"/>
    <property type="evidence" value="ECO:0007669"/>
    <property type="project" value="TreeGrafter"/>
</dbReference>
<dbReference type="Gene3D" id="3.10.20.90">
    <property type="entry name" value="Phosphatidylinositol 3-kinase Catalytic Subunit, Chain A, domain 1"/>
    <property type="match status" value="1"/>
</dbReference>
<dbReference type="EMBL" id="LMYN01000139">
    <property type="protein sequence ID" value="KRZ99486.1"/>
    <property type="molecule type" value="Genomic_DNA"/>
</dbReference>
<dbReference type="RefSeq" id="XP_015465589.1">
    <property type="nucleotide sequence ID" value="XM_015613566.1"/>
</dbReference>
<keyword evidence="1 2" id="KW-0175">Coiled coil</keyword>
<evidence type="ECO:0000256" key="1">
    <source>
        <dbReference type="ARBA" id="ARBA00023054"/>
    </source>
</evidence>
<dbReference type="OrthoDB" id="1026733at2759"/>
<evidence type="ECO:0000313" key="6">
    <source>
        <dbReference type="Proteomes" id="UP000054251"/>
    </source>
</evidence>
<dbReference type="PANTHER" id="PTHR23322">
    <property type="entry name" value="FAS-ASSOCIATED PROTEIN"/>
    <property type="match status" value="1"/>
</dbReference>
<accession>A0A0V1PU16</accession>
<dbReference type="SMART" id="SM00166">
    <property type="entry name" value="UBX"/>
    <property type="match status" value="1"/>
</dbReference>
<feature type="transmembrane region" description="Helical" evidence="3">
    <location>
        <begin position="67"/>
        <end position="88"/>
    </location>
</feature>
<evidence type="ECO:0000256" key="2">
    <source>
        <dbReference type="SAM" id="Coils"/>
    </source>
</evidence>
<dbReference type="Proteomes" id="UP000054251">
    <property type="component" value="Unassembled WGS sequence"/>
</dbReference>
<organism evidence="5 6">
    <name type="scientific">Debaryomyces fabryi</name>
    <dbReference type="NCBI Taxonomy" id="58627"/>
    <lineage>
        <taxon>Eukaryota</taxon>
        <taxon>Fungi</taxon>
        <taxon>Dikarya</taxon>
        <taxon>Ascomycota</taxon>
        <taxon>Saccharomycotina</taxon>
        <taxon>Pichiomycetes</taxon>
        <taxon>Debaryomycetaceae</taxon>
        <taxon>Debaryomyces</taxon>
    </lineage>
</organism>
<dbReference type="InterPro" id="IPR006577">
    <property type="entry name" value="UAS"/>
</dbReference>
<dbReference type="InterPro" id="IPR050730">
    <property type="entry name" value="UBX_domain-protein"/>
</dbReference>
<dbReference type="InterPro" id="IPR001012">
    <property type="entry name" value="UBX_dom"/>
</dbReference>